<evidence type="ECO:0000256" key="3">
    <source>
        <dbReference type="ARBA" id="ARBA00022638"/>
    </source>
</evidence>
<dbReference type="GO" id="GO:0016998">
    <property type="term" value="P:cell wall macromolecule catabolic process"/>
    <property type="evidence" value="ECO:0007669"/>
    <property type="project" value="InterPro"/>
</dbReference>
<dbReference type="InterPro" id="IPR033907">
    <property type="entry name" value="Endolysin_autolysin"/>
</dbReference>
<comment type="similarity">
    <text evidence="7">Belongs to the glycosyl hydrolase 24 family.</text>
</comment>
<dbReference type="InterPro" id="IPR051018">
    <property type="entry name" value="Bacteriophage_GH24"/>
</dbReference>
<dbReference type="GO" id="GO:0009253">
    <property type="term" value="P:peptidoglycan catabolic process"/>
    <property type="evidence" value="ECO:0007669"/>
    <property type="project" value="InterPro"/>
</dbReference>
<dbReference type="EC" id="3.2.1.17" evidence="7"/>
<dbReference type="Proteomes" id="UP000199180">
    <property type="component" value="Unassembled WGS sequence"/>
</dbReference>
<evidence type="ECO:0000256" key="5">
    <source>
        <dbReference type="ARBA" id="ARBA00023200"/>
    </source>
</evidence>
<dbReference type="CDD" id="cd00737">
    <property type="entry name" value="lyz_endolysin_autolysin"/>
    <property type="match status" value="1"/>
</dbReference>
<reference evidence="9 10" key="1">
    <citation type="submission" date="2016-10" db="EMBL/GenBank/DDBJ databases">
        <authorList>
            <person name="de Groot N.N."/>
        </authorList>
    </citation>
    <scope>NUCLEOTIDE SEQUENCE [LARGE SCALE GENOMIC DNA]</scope>
    <source>
        <strain evidence="9 10">DSM 17862</strain>
    </source>
</reference>
<evidence type="ECO:0000256" key="6">
    <source>
        <dbReference type="ARBA" id="ARBA00023295"/>
    </source>
</evidence>
<evidence type="ECO:0000313" key="9">
    <source>
        <dbReference type="EMBL" id="SEU03603.1"/>
    </source>
</evidence>
<accession>A0A1I0J1Q9</accession>
<keyword evidence="3 7" id="KW-0081">Bacteriolytic enzyme</keyword>
<dbReference type="PANTHER" id="PTHR38107:SF3">
    <property type="entry name" value="LYSOZYME RRRD-RELATED"/>
    <property type="match status" value="1"/>
</dbReference>
<dbReference type="Gene3D" id="1.10.530.40">
    <property type="match status" value="1"/>
</dbReference>
<dbReference type="SUPFAM" id="SSF53955">
    <property type="entry name" value="Lysozyme-like"/>
    <property type="match status" value="1"/>
</dbReference>
<keyword evidence="4 7" id="KW-0378">Hydrolase</keyword>
<dbReference type="OrthoDB" id="5327667at2"/>
<evidence type="ECO:0000313" key="10">
    <source>
        <dbReference type="Proteomes" id="UP000199180"/>
    </source>
</evidence>
<dbReference type="InterPro" id="IPR023346">
    <property type="entry name" value="Lysozyme-like_dom_sf"/>
</dbReference>
<dbReference type="PANTHER" id="PTHR38107">
    <property type="match status" value="1"/>
</dbReference>
<dbReference type="HAMAP" id="MF_04110">
    <property type="entry name" value="ENDOLYSIN_T4"/>
    <property type="match status" value="1"/>
</dbReference>
<evidence type="ECO:0000256" key="4">
    <source>
        <dbReference type="ARBA" id="ARBA00022801"/>
    </source>
</evidence>
<keyword evidence="8" id="KW-0812">Transmembrane</keyword>
<proteinExistence type="inferred from homology"/>
<dbReference type="GO" id="GO:0031640">
    <property type="term" value="P:killing of cells of another organism"/>
    <property type="evidence" value="ECO:0007669"/>
    <property type="project" value="UniProtKB-KW"/>
</dbReference>
<dbReference type="RefSeq" id="WP_090737756.1">
    <property type="nucleotide sequence ID" value="NZ_FOHO01000020.1"/>
</dbReference>
<evidence type="ECO:0000256" key="2">
    <source>
        <dbReference type="ARBA" id="ARBA00022529"/>
    </source>
</evidence>
<dbReference type="AlphaFoldDB" id="A0A1I0J1Q9"/>
<keyword evidence="2 7" id="KW-0929">Antimicrobial</keyword>
<sequence>MRINENGLALIKEFEGLVPFWYQDPVGVWTCCYGHTDAAGDPKHAATKNKRFSQSEADEILRRDLGRYEADVARLVKVPLNENQHAALVSFTYNLGAGNLGSSTLLRKLNAGDYAGAAAEFPRWNKAGGKVLAGLTRRRKAEQTLFNKPVSRTITAPATNSPALAGGVIAAIVALVAAYLGLK</sequence>
<protein>
    <recommendedName>
        <fullName evidence="7">Lysozyme</fullName>
        <ecNumber evidence="7">3.2.1.17</ecNumber>
    </recommendedName>
</protein>
<keyword evidence="8" id="KW-1133">Transmembrane helix</keyword>
<dbReference type="EMBL" id="FOHO01000020">
    <property type="protein sequence ID" value="SEU03603.1"/>
    <property type="molecule type" value="Genomic_DNA"/>
</dbReference>
<keyword evidence="6 7" id="KW-0326">Glycosidase</keyword>
<feature type="transmembrane region" description="Helical" evidence="8">
    <location>
        <begin position="163"/>
        <end position="182"/>
    </location>
</feature>
<evidence type="ECO:0000256" key="1">
    <source>
        <dbReference type="ARBA" id="ARBA00000632"/>
    </source>
</evidence>
<evidence type="ECO:0000256" key="8">
    <source>
        <dbReference type="SAM" id="Phobius"/>
    </source>
</evidence>
<keyword evidence="8" id="KW-0472">Membrane</keyword>
<dbReference type="STRING" id="364199.SAMN04489858_12081"/>
<name>A0A1I0J1Q9_9RHOB</name>
<evidence type="ECO:0000256" key="7">
    <source>
        <dbReference type="RuleBase" id="RU003788"/>
    </source>
</evidence>
<dbReference type="InterPro" id="IPR002196">
    <property type="entry name" value="Glyco_hydro_24"/>
</dbReference>
<dbReference type="InterPro" id="IPR023347">
    <property type="entry name" value="Lysozyme_dom_sf"/>
</dbReference>
<keyword evidence="5" id="KW-1035">Host cytoplasm</keyword>
<gene>
    <name evidence="9" type="ORF">SAMN04489858_12081</name>
</gene>
<dbReference type="GO" id="GO:0042742">
    <property type="term" value="P:defense response to bacterium"/>
    <property type="evidence" value="ECO:0007669"/>
    <property type="project" value="UniProtKB-KW"/>
</dbReference>
<dbReference type="InterPro" id="IPR034690">
    <property type="entry name" value="Endolysin_T4_type"/>
</dbReference>
<comment type="catalytic activity">
    <reaction evidence="1 7">
        <text>Hydrolysis of (1-&gt;4)-beta-linkages between N-acetylmuramic acid and N-acetyl-D-glucosamine residues in a peptidoglycan and between N-acetyl-D-glucosamine residues in chitodextrins.</text>
        <dbReference type="EC" id="3.2.1.17"/>
    </reaction>
</comment>
<dbReference type="GO" id="GO:0003796">
    <property type="term" value="F:lysozyme activity"/>
    <property type="evidence" value="ECO:0007669"/>
    <property type="project" value="UniProtKB-EC"/>
</dbReference>
<organism evidence="9 10">
    <name type="scientific">Paracoccus homiensis</name>
    <dbReference type="NCBI Taxonomy" id="364199"/>
    <lineage>
        <taxon>Bacteria</taxon>
        <taxon>Pseudomonadati</taxon>
        <taxon>Pseudomonadota</taxon>
        <taxon>Alphaproteobacteria</taxon>
        <taxon>Rhodobacterales</taxon>
        <taxon>Paracoccaceae</taxon>
        <taxon>Paracoccus</taxon>
    </lineage>
</organism>
<dbReference type="Pfam" id="PF00959">
    <property type="entry name" value="Phage_lysozyme"/>
    <property type="match status" value="1"/>
</dbReference>
<keyword evidence="10" id="KW-1185">Reference proteome</keyword>